<reference evidence="2" key="1">
    <citation type="submission" date="2022-04" db="EMBL/GenBank/DDBJ databases">
        <title>Carnegiea gigantea Genome sequencing and assembly v2.</title>
        <authorList>
            <person name="Copetti D."/>
            <person name="Sanderson M.J."/>
            <person name="Burquez A."/>
            <person name="Wojciechowski M.F."/>
        </authorList>
    </citation>
    <scope>NUCLEOTIDE SEQUENCE</scope>
    <source>
        <strain evidence="2">SGP5-SGP5p</strain>
        <tissue evidence="2">Aerial part</tissue>
    </source>
</reference>
<gene>
    <name evidence="2" type="ORF">Cgig2_015206</name>
</gene>
<dbReference type="PANTHER" id="PTHR44067:SF9">
    <property type="entry name" value="F22F7.17 PROTEIN"/>
    <property type="match status" value="1"/>
</dbReference>
<sequence>MTKLSYPKYRLARKMGRLQLILGWIVLIVNISSLAGLHTVLYNEDVCHHHYGVKDVSGRFDFKAMTEHNAKVLEKMQTLQLKLEYDALNMDKDEEQLGKSNVSKLKFKKYLEEEVVQPLYGARVALRHIQFPRPYPIKLSLWKTLNNKNIRWDSYKCRDFECLSSKNPNRGYTDCIECFEMEKEKLKWVNKSSVASSLADFLIKDCFWLSSQGRCGLLDGWIDMLLLDFILVDWDRCLRPGGLLWVDRFSCNGEDLDDCMYMFLQFRYKKHKWVVAPESKDEVHLSALLEKARRSV</sequence>
<name>A0A9Q1KS25_9CARY</name>
<accession>A0A9Q1KS25</accession>
<dbReference type="AlphaFoldDB" id="A0A9Q1KS25"/>
<dbReference type="EMBL" id="JAKOGI010000035">
    <property type="protein sequence ID" value="KAJ8447843.1"/>
    <property type="molecule type" value="Genomic_DNA"/>
</dbReference>
<keyword evidence="1" id="KW-1133">Transmembrane helix</keyword>
<evidence type="ECO:0000313" key="2">
    <source>
        <dbReference type="EMBL" id="KAJ8447843.1"/>
    </source>
</evidence>
<protein>
    <submittedName>
        <fullName evidence="2">Uncharacterized protein</fullName>
    </submittedName>
</protein>
<dbReference type="InterPro" id="IPR053223">
    <property type="entry name" value="Prob_Methyltransferase"/>
</dbReference>
<dbReference type="OrthoDB" id="2013992at2759"/>
<dbReference type="Proteomes" id="UP001153076">
    <property type="component" value="Unassembled WGS sequence"/>
</dbReference>
<keyword evidence="1" id="KW-0472">Membrane</keyword>
<comment type="caution">
    <text evidence="2">The sequence shown here is derived from an EMBL/GenBank/DDBJ whole genome shotgun (WGS) entry which is preliminary data.</text>
</comment>
<evidence type="ECO:0000313" key="3">
    <source>
        <dbReference type="Proteomes" id="UP001153076"/>
    </source>
</evidence>
<organism evidence="2 3">
    <name type="scientific">Carnegiea gigantea</name>
    <dbReference type="NCBI Taxonomy" id="171969"/>
    <lineage>
        <taxon>Eukaryota</taxon>
        <taxon>Viridiplantae</taxon>
        <taxon>Streptophyta</taxon>
        <taxon>Embryophyta</taxon>
        <taxon>Tracheophyta</taxon>
        <taxon>Spermatophyta</taxon>
        <taxon>Magnoliopsida</taxon>
        <taxon>eudicotyledons</taxon>
        <taxon>Gunneridae</taxon>
        <taxon>Pentapetalae</taxon>
        <taxon>Caryophyllales</taxon>
        <taxon>Cactineae</taxon>
        <taxon>Cactaceae</taxon>
        <taxon>Cactoideae</taxon>
        <taxon>Echinocereeae</taxon>
        <taxon>Carnegiea</taxon>
    </lineage>
</organism>
<feature type="transmembrane region" description="Helical" evidence="1">
    <location>
        <begin position="21"/>
        <end position="41"/>
    </location>
</feature>
<dbReference type="PANTHER" id="PTHR44067">
    <property type="entry name" value="S-ADENOSYL-L-METHIONINE-DEPENDENT METHYLTRANSFERASE SUPERFAMILY PROTEIN-RELATED"/>
    <property type="match status" value="1"/>
</dbReference>
<keyword evidence="1" id="KW-0812">Transmembrane</keyword>
<keyword evidence="3" id="KW-1185">Reference proteome</keyword>
<proteinExistence type="predicted"/>
<evidence type="ECO:0000256" key="1">
    <source>
        <dbReference type="SAM" id="Phobius"/>
    </source>
</evidence>